<accession>A0A9P6PSL3</accession>
<gene>
    <name evidence="10" type="ORF">DFQ27_008498</name>
</gene>
<dbReference type="GO" id="GO:0016020">
    <property type="term" value="C:membrane"/>
    <property type="evidence" value="ECO:0007669"/>
    <property type="project" value="UniProtKB-SubCell"/>
</dbReference>
<dbReference type="Gene3D" id="1.20.1250.20">
    <property type="entry name" value="MFS general substrate transporter like domains"/>
    <property type="match status" value="2"/>
</dbReference>
<evidence type="ECO:0000256" key="3">
    <source>
        <dbReference type="ARBA" id="ARBA00022692"/>
    </source>
</evidence>
<feature type="transmembrane region" description="Helical" evidence="8">
    <location>
        <begin position="81"/>
        <end position="101"/>
    </location>
</feature>
<feature type="compositionally biased region" description="Basic and acidic residues" evidence="7">
    <location>
        <begin position="14"/>
        <end position="25"/>
    </location>
</feature>
<keyword evidence="4" id="KW-0769">Symport</keyword>
<feature type="transmembrane region" description="Helical" evidence="8">
    <location>
        <begin position="450"/>
        <end position="467"/>
    </location>
</feature>
<evidence type="ECO:0000313" key="10">
    <source>
        <dbReference type="EMBL" id="KAG0251822.1"/>
    </source>
</evidence>
<evidence type="ECO:0000256" key="2">
    <source>
        <dbReference type="ARBA" id="ARBA00022448"/>
    </source>
</evidence>
<proteinExistence type="predicted"/>
<comment type="subcellular location">
    <subcellularLocation>
        <location evidence="1">Membrane</location>
        <topology evidence="1">Multi-pass membrane protein</topology>
    </subcellularLocation>
</comment>
<dbReference type="Proteomes" id="UP000807716">
    <property type="component" value="Unassembled WGS sequence"/>
</dbReference>
<dbReference type="PANTHER" id="PTHR11662">
    <property type="entry name" value="SOLUTE CARRIER FAMILY 17"/>
    <property type="match status" value="1"/>
</dbReference>
<evidence type="ECO:0000256" key="4">
    <source>
        <dbReference type="ARBA" id="ARBA00022847"/>
    </source>
</evidence>
<keyword evidence="11" id="KW-1185">Reference proteome</keyword>
<keyword evidence="2" id="KW-0813">Transport</keyword>
<keyword evidence="6 8" id="KW-0472">Membrane</keyword>
<evidence type="ECO:0000256" key="8">
    <source>
        <dbReference type="SAM" id="Phobius"/>
    </source>
</evidence>
<dbReference type="Pfam" id="PF07690">
    <property type="entry name" value="MFS_1"/>
    <property type="match status" value="1"/>
</dbReference>
<evidence type="ECO:0000256" key="7">
    <source>
        <dbReference type="SAM" id="MobiDB-lite"/>
    </source>
</evidence>
<reference evidence="10" key="1">
    <citation type="journal article" date="2020" name="Fungal Divers.">
        <title>Resolving the Mortierellaceae phylogeny through synthesis of multi-gene phylogenetics and phylogenomics.</title>
        <authorList>
            <person name="Vandepol N."/>
            <person name="Liber J."/>
            <person name="Desiro A."/>
            <person name="Na H."/>
            <person name="Kennedy M."/>
            <person name="Barry K."/>
            <person name="Grigoriev I.V."/>
            <person name="Miller A.N."/>
            <person name="O'Donnell K."/>
            <person name="Stajich J.E."/>
            <person name="Bonito G."/>
        </authorList>
    </citation>
    <scope>NUCLEOTIDE SEQUENCE</scope>
    <source>
        <strain evidence="10">BC1065</strain>
    </source>
</reference>
<feature type="transmembrane region" description="Helical" evidence="8">
    <location>
        <begin position="473"/>
        <end position="494"/>
    </location>
</feature>
<evidence type="ECO:0000256" key="5">
    <source>
        <dbReference type="ARBA" id="ARBA00022989"/>
    </source>
</evidence>
<feature type="transmembrane region" description="Helical" evidence="8">
    <location>
        <begin position="169"/>
        <end position="194"/>
    </location>
</feature>
<evidence type="ECO:0000259" key="9">
    <source>
        <dbReference type="PROSITE" id="PS50850"/>
    </source>
</evidence>
<dbReference type="PROSITE" id="PS50850">
    <property type="entry name" value="MFS"/>
    <property type="match status" value="1"/>
</dbReference>
<feature type="domain" description="Major facilitator superfamily (MFS) profile" evidence="9">
    <location>
        <begin position="43"/>
        <end position="566"/>
    </location>
</feature>
<comment type="caution">
    <text evidence="10">The sequence shown here is derived from an EMBL/GenBank/DDBJ whole genome shotgun (WGS) entry which is preliminary data.</text>
</comment>
<dbReference type="FunFam" id="1.20.1250.20:FF:000003">
    <property type="entry name" value="Solute carrier family 17 member 3"/>
    <property type="match status" value="1"/>
</dbReference>
<feature type="transmembrane region" description="Helical" evidence="8">
    <location>
        <begin position="366"/>
        <end position="388"/>
    </location>
</feature>
<dbReference type="InterPro" id="IPR011701">
    <property type="entry name" value="MFS"/>
</dbReference>
<evidence type="ECO:0000313" key="11">
    <source>
        <dbReference type="Proteomes" id="UP000807716"/>
    </source>
</evidence>
<evidence type="ECO:0000256" key="1">
    <source>
        <dbReference type="ARBA" id="ARBA00004141"/>
    </source>
</evidence>
<dbReference type="EMBL" id="JAAAJB010000716">
    <property type="protein sequence ID" value="KAG0251822.1"/>
    <property type="molecule type" value="Genomic_DNA"/>
</dbReference>
<dbReference type="OrthoDB" id="6730379at2759"/>
<feature type="region of interest" description="Disordered" evidence="7">
    <location>
        <begin position="1"/>
        <end position="32"/>
    </location>
</feature>
<feature type="transmembrane region" description="Helical" evidence="8">
    <location>
        <begin position="108"/>
        <end position="128"/>
    </location>
</feature>
<feature type="transmembrane region" description="Helical" evidence="8">
    <location>
        <begin position="408"/>
        <end position="429"/>
    </location>
</feature>
<dbReference type="InterPro" id="IPR036259">
    <property type="entry name" value="MFS_trans_sf"/>
</dbReference>
<dbReference type="FunFam" id="1.20.1250.20:FF:000423">
    <property type="entry name" value="Putative inorganic phosphate cotransporter-like Protein"/>
    <property type="match status" value="1"/>
</dbReference>
<keyword evidence="3 8" id="KW-0812">Transmembrane</keyword>
<dbReference type="PANTHER" id="PTHR11662:SF399">
    <property type="entry name" value="FI19708P1-RELATED"/>
    <property type="match status" value="1"/>
</dbReference>
<dbReference type="InterPro" id="IPR020846">
    <property type="entry name" value="MFS_dom"/>
</dbReference>
<feature type="compositionally biased region" description="Polar residues" evidence="7">
    <location>
        <begin position="291"/>
        <end position="325"/>
    </location>
</feature>
<keyword evidence="5 8" id="KW-1133">Transmembrane helix</keyword>
<dbReference type="InterPro" id="IPR050382">
    <property type="entry name" value="MFS_Na/Anion_cotransporter"/>
</dbReference>
<feature type="transmembrane region" description="Helical" evidence="8">
    <location>
        <begin position="506"/>
        <end position="528"/>
    </location>
</feature>
<feature type="transmembrane region" description="Helical" evidence="8">
    <location>
        <begin position="200"/>
        <end position="219"/>
    </location>
</feature>
<dbReference type="GO" id="GO:0015293">
    <property type="term" value="F:symporter activity"/>
    <property type="evidence" value="ECO:0007669"/>
    <property type="project" value="UniProtKB-KW"/>
</dbReference>
<dbReference type="AlphaFoldDB" id="A0A9P6PSL3"/>
<dbReference type="SUPFAM" id="SSF103473">
    <property type="entry name" value="MFS general substrate transporter"/>
    <property type="match status" value="1"/>
</dbReference>
<sequence length="566" mass="61488">MDGTTYQEIAQEDLPPHDQGHDPHTTAHSRRARSCHVPRRVINTVLCSLGVLISYADRSNMSVAIVSISQDYSYTKSEQGLILSAFFFGYVMTQIGGGALADRFGGKPVLAIGAATWTLLTLLTPLAARCGLGWLIALRIGLGLGEGVSFPAVHSMLGKWIPSRERSKAIAFVTASAYMGAVVALPTSSALVVSNWRWPSVFYLFGTIGIVWSVIWQIWGASTPQESPGIPAEEVEWIEHQQLLDAQATVPDQTSKASALIAQAKNKFPYRRHNRQHNGQPGTTRAEDLESNNSVPRRIVTTSPTGDTLVGSSTASSLSQAQGSTAEIEDANLRRLSTSPSSSSDEEDDQEAGQQDPNVSPRRRNIFCYSQTWAIIISQFCSAWGFFIMQSWLPQYYLDSFGVDVSKIGFFSVVPSIIQGISGVTVGYFGDRAITHWGWSLIKVRRWAQSIGCLGIGFFLLISGKFATTAWQAMTLISIGMALNGFTMVGATAYQHDICPHRAGLLFALGNTAATIPGIIGVALVGLILDQHSTNRWDLIWSGAFSFYCLGTLSFLALSNPKRIPV</sequence>
<organism evidence="10 11">
    <name type="scientific">Actinomortierella ambigua</name>
    <dbReference type="NCBI Taxonomy" id="1343610"/>
    <lineage>
        <taxon>Eukaryota</taxon>
        <taxon>Fungi</taxon>
        <taxon>Fungi incertae sedis</taxon>
        <taxon>Mucoromycota</taxon>
        <taxon>Mortierellomycotina</taxon>
        <taxon>Mortierellomycetes</taxon>
        <taxon>Mortierellales</taxon>
        <taxon>Mortierellaceae</taxon>
        <taxon>Actinomortierella</taxon>
    </lineage>
</organism>
<feature type="transmembrane region" description="Helical" evidence="8">
    <location>
        <begin position="540"/>
        <end position="558"/>
    </location>
</feature>
<evidence type="ECO:0000256" key="6">
    <source>
        <dbReference type="ARBA" id="ARBA00023136"/>
    </source>
</evidence>
<name>A0A9P6PSL3_9FUNG</name>
<feature type="region of interest" description="Disordered" evidence="7">
    <location>
        <begin position="268"/>
        <end position="359"/>
    </location>
</feature>
<protein>
    <recommendedName>
        <fullName evidence="9">Major facilitator superfamily (MFS) profile domain-containing protein</fullName>
    </recommendedName>
</protein>